<dbReference type="InterPro" id="IPR013384">
    <property type="entry name" value="Flagell_FlgL"/>
</dbReference>
<reference evidence="6 7" key="1">
    <citation type="submission" date="2019-12" db="EMBL/GenBank/DDBJ databases">
        <title>Neisseriaceae gen. nov. sp. Genome sequencing and assembly.</title>
        <authorList>
            <person name="Liu Z."/>
            <person name="Li A."/>
        </authorList>
    </citation>
    <scope>NUCLEOTIDE SEQUENCE [LARGE SCALE GENOMIC DNA]</scope>
    <source>
        <strain evidence="6 7">B2N2-7</strain>
    </source>
</reference>
<proteinExistence type="inferred from homology"/>
<comment type="subcellular location">
    <subcellularLocation>
        <location evidence="1">Bacterial flagellum</location>
    </subcellularLocation>
    <subcellularLocation>
        <location evidence="2">Secreted</location>
    </subcellularLocation>
</comment>
<dbReference type="AlphaFoldDB" id="A0A845BRI3"/>
<keyword evidence="7" id="KW-1185">Reference proteome</keyword>
<accession>A0A845BRI3</accession>
<dbReference type="EMBL" id="WSSB01000005">
    <property type="protein sequence ID" value="MXR36826.1"/>
    <property type="molecule type" value="Genomic_DNA"/>
</dbReference>
<dbReference type="Gene3D" id="1.20.1330.10">
    <property type="entry name" value="f41 fragment of flagellin, N-terminal domain"/>
    <property type="match status" value="1"/>
</dbReference>
<comment type="similarity">
    <text evidence="3">Belongs to the bacterial flagellin family.</text>
</comment>
<evidence type="ECO:0000259" key="5">
    <source>
        <dbReference type="Pfam" id="PF00669"/>
    </source>
</evidence>
<comment type="caution">
    <text evidence="6">The sequence shown here is derived from an EMBL/GenBank/DDBJ whole genome shotgun (WGS) entry which is preliminary data.</text>
</comment>
<dbReference type="PANTHER" id="PTHR42792:SF1">
    <property type="entry name" value="FLAGELLAR HOOK-ASSOCIATED PROTEIN 3"/>
    <property type="match status" value="1"/>
</dbReference>
<evidence type="ECO:0000256" key="3">
    <source>
        <dbReference type="ARBA" id="ARBA00005709"/>
    </source>
</evidence>
<keyword evidence="6" id="KW-0966">Cell projection</keyword>
<dbReference type="NCBIfam" id="TIGR02550">
    <property type="entry name" value="flagell_flgL"/>
    <property type="match status" value="1"/>
</dbReference>
<evidence type="ECO:0000256" key="1">
    <source>
        <dbReference type="ARBA" id="ARBA00004365"/>
    </source>
</evidence>
<evidence type="ECO:0000313" key="6">
    <source>
        <dbReference type="EMBL" id="MXR36826.1"/>
    </source>
</evidence>
<keyword evidence="4" id="KW-0975">Bacterial flagellum</keyword>
<keyword evidence="6" id="KW-0282">Flagellum</keyword>
<dbReference type="SUPFAM" id="SSF64518">
    <property type="entry name" value="Phase 1 flagellin"/>
    <property type="match status" value="1"/>
</dbReference>
<gene>
    <name evidence="6" type="primary">flgL</name>
    <name evidence="6" type="ORF">GQF02_07565</name>
</gene>
<evidence type="ECO:0000256" key="2">
    <source>
        <dbReference type="ARBA" id="ARBA00004613"/>
    </source>
</evidence>
<dbReference type="GO" id="GO:0005576">
    <property type="term" value="C:extracellular region"/>
    <property type="evidence" value="ECO:0007669"/>
    <property type="project" value="UniProtKB-SubCell"/>
</dbReference>
<dbReference type="GO" id="GO:0071973">
    <property type="term" value="P:bacterial-type flagellum-dependent cell motility"/>
    <property type="evidence" value="ECO:0007669"/>
    <property type="project" value="InterPro"/>
</dbReference>
<feature type="domain" description="Flagellin N-terminal" evidence="5">
    <location>
        <begin position="3"/>
        <end position="140"/>
    </location>
</feature>
<dbReference type="Pfam" id="PF00669">
    <property type="entry name" value="Flagellin_N"/>
    <property type="match status" value="1"/>
</dbReference>
<keyword evidence="6" id="KW-0969">Cilium</keyword>
<protein>
    <submittedName>
        <fullName evidence="6">Flagellar hook-associated protein 3</fullName>
    </submittedName>
</protein>
<dbReference type="InterPro" id="IPR001492">
    <property type="entry name" value="Flagellin"/>
</dbReference>
<dbReference type="Proteomes" id="UP000467214">
    <property type="component" value="Unassembled WGS sequence"/>
</dbReference>
<sequence>MRISSNTQFIASNYSLNSNQARLASLNEQLSSLKRINRPSDDPVASAQLINLGQSMSRNDQMMINTRTIESTLALSEEYLFRGGEVLQSIQNLAIQAGNASLTDEDRSYLRTQLQEQVKGLVGIANSADGQGKYLFSGTKSDTPPFELTLEPTMSIQYKGDWQRQDVAASASRDIAITEPGGLLFGASSSVADPNKPDEFSAGNELWQALARFDQILADGPKGMAKPGPDGETVMDNATPPAAVLGADGKPLQFKDGLPRLDANGAALLEPVLDAGGNPVLGPDGVTPLQQAQTKDLPPTYDESLAKTIEGLKDGHEQLLRSHTSIGARRAEVETLSKTGEGLDVQYKAAVGQLQDLDYVQAITDLNMAITAMDTTQKTYKLVSELSLFKYI</sequence>
<organism evidence="6 7">
    <name type="scientific">Craterilacuibacter sinensis</name>
    <dbReference type="NCBI Taxonomy" id="2686017"/>
    <lineage>
        <taxon>Bacteria</taxon>
        <taxon>Pseudomonadati</taxon>
        <taxon>Pseudomonadota</taxon>
        <taxon>Betaproteobacteria</taxon>
        <taxon>Neisseriales</taxon>
        <taxon>Neisseriaceae</taxon>
        <taxon>Craterilacuibacter</taxon>
    </lineage>
</organism>
<dbReference type="PANTHER" id="PTHR42792">
    <property type="entry name" value="FLAGELLIN"/>
    <property type="match status" value="1"/>
</dbReference>
<name>A0A845BRI3_9NEIS</name>
<evidence type="ECO:0000256" key="4">
    <source>
        <dbReference type="ARBA" id="ARBA00023143"/>
    </source>
</evidence>
<dbReference type="GO" id="GO:0009424">
    <property type="term" value="C:bacterial-type flagellum hook"/>
    <property type="evidence" value="ECO:0007669"/>
    <property type="project" value="InterPro"/>
</dbReference>
<evidence type="ECO:0000313" key="7">
    <source>
        <dbReference type="Proteomes" id="UP000467214"/>
    </source>
</evidence>
<dbReference type="GO" id="GO:0005198">
    <property type="term" value="F:structural molecule activity"/>
    <property type="evidence" value="ECO:0007669"/>
    <property type="project" value="InterPro"/>
</dbReference>
<dbReference type="InterPro" id="IPR001029">
    <property type="entry name" value="Flagellin_N"/>
</dbReference>
<dbReference type="RefSeq" id="WP_160796053.1">
    <property type="nucleotide sequence ID" value="NZ_WSSB01000005.1"/>
</dbReference>